<name>A0A2K5KWT6_CERAT</name>
<organism evidence="1 2">
    <name type="scientific">Cercocebus atys</name>
    <name type="common">Sooty mangabey</name>
    <name type="synonym">Cercocebus torquatus atys</name>
    <dbReference type="NCBI Taxonomy" id="9531"/>
    <lineage>
        <taxon>Eukaryota</taxon>
        <taxon>Metazoa</taxon>
        <taxon>Chordata</taxon>
        <taxon>Craniata</taxon>
        <taxon>Vertebrata</taxon>
        <taxon>Euteleostomi</taxon>
        <taxon>Mammalia</taxon>
        <taxon>Eutheria</taxon>
        <taxon>Euarchontoglires</taxon>
        <taxon>Primates</taxon>
        <taxon>Haplorrhini</taxon>
        <taxon>Catarrhini</taxon>
        <taxon>Cercopithecidae</taxon>
        <taxon>Cercopithecinae</taxon>
        <taxon>Cercocebus</taxon>
    </lineage>
</organism>
<dbReference type="Proteomes" id="UP000233060">
    <property type="component" value="Unassembled WGS sequence"/>
</dbReference>
<sequence>MKLTHMQGPFQMSGKAVVSFGENVMHGSLTFCSIDSNPFSIANQGSFGMQRNELEPSSFSFRFYSSSWEQPSTLHCFLQLCRAGFGTSGFGF</sequence>
<evidence type="ECO:0000313" key="1">
    <source>
        <dbReference type="Ensembl" id="ENSCATP00000005160.1"/>
    </source>
</evidence>
<reference evidence="1" key="2">
    <citation type="submission" date="2025-09" db="UniProtKB">
        <authorList>
            <consortium name="Ensembl"/>
        </authorList>
    </citation>
    <scope>IDENTIFICATION</scope>
</reference>
<protein>
    <submittedName>
        <fullName evidence="1">Uncharacterized protein</fullName>
    </submittedName>
</protein>
<dbReference type="AlphaFoldDB" id="A0A2K5KWT6"/>
<dbReference type="GeneTree" id="ENSGT00960000187072"/>
<proteinExistence type="predicted"/>
<keyword evidence="2" id="KW-1185">Reference proteome</keyword>
<dbReference type="Ensembl" id="ENSCATT00000019736.1">
    <property type="protein sequence ID" value="ENSCATP00000005160.1"/>
    <property type="gene ID" value="ENSCATG00000017278.1"/>
</dbReference>
<evidence type="ECO:0000313" key="2">
    <source>
        <dbReference type="Proteomes" id="UP000233060"/>
    </source>
</evidence>
<reference evidence="1" key="1">
    <citation type="submission" date="2025-08" db="UniProtKB">
        <authorList>
            <consortium name="Ensembl"/>
        </authorList>
    </citation>
    <scope>IDENTIFICATION</scope>
</reference>
<accession>A0A2K5KWT6</accession>
<dbReference type="Bgee" id="ENSCATG00000017278">
    <property type="expression patterns" value="Expressed in cerebellum and 12 other cell types or tissues"/>
</dbReference>